<evidence type="ECO:0000313" key="1">
    <source>
        <dbReference type="EMBL" id="BBN50072.1"/>
    </source>
</evidence>
<dbReference type="Proteomes" id="UP000327362">
    <property type="component" value="Chromosome"/>
</dbReference>
<protein>
    <submittedName>
        <fullName evidence="1">Uncharacterized protein</fullName>
    </submittedName>
</protein>
<organism evidence="1 2">
    <name type="scientific">Mycobacterium avium subsp. hominissuis</name>
    <dbReference type="NCBI Taxonomy" id="439334"/>
    <lineage>
        <taxon>Bacteria</taxon>
        <taxon>Bacillati</taxon>
        <taxon>Actinomycetota</taxon>
        <taxon>Actinomycetes</taxon>
        <taxon>Mycobacteriales</taxon>
        <taxon>Mycobacteriaceae</taxon>
        <taxon>Mycobacterium</taxon>
        <taxon>Mycobacterium avium complex (MAC)</taxon>
    </lineage>
</organism>
<sequence length="161" mass="17978">MATKHTVVTAAAAGVLMLVIAGVSVWLYFRPKPTSDCATVNDMLKYSRSESARIRDLIPTSIDDPQKLVDAYQSRETRLRHYADQIHDPGLREKAYALVNLEDKMLAVWRQTISGQSQNGSESGSASQNFQRAYTDYAAQSQQIGRALQGAIVKTCERERR</sequence>
<reference evidence="1 2" key="1">
    <citation type="submission" date="2019-09" db="EMBL/GenBank/DDBJ databases">
        <title>Complete genome sequence of Mycobacterium avium subsp. hominissuis strain JP-H-1.</title>
        <authorList>
            <person name="Kinoshita Y."/>
            <person name="Niwa H."/>
            <person name="Uchida-Fujii E."/>
            <person name="Nukada T."/>
        </authorList>
    </citation>
    <scope>NUCLEOTIDE SEQUENCE [LARGE SCALE GENOMIC DNA]</scope>
    <source>
        <strain evidence="1 2">JP-H-1</strain>
    </source>
</reference>
<evidence type="ECO:0000313" key="2">
    <source>
        <dbReference type="Proteomes" id="UP000327362"/>
    </source>
</evidence>
<accession>A0AAI8X4N6</accession>
<dbReference type="AlphaFoldDB" id="A0AAI8X4N6"/>
<dbReference type="EMBL" id="AP020326">
    <property type="protein sequence ID" value="BBN50072.1"/>
    <property type="molecule type" value="Genomic_DNA"/>
</dbReference>
<name>A0AAI8X4N6_MYCAV</name>
<gene>
    <name evidence="1" type="ORF">JPH1_45470</name>
</gene>
<proteinExistence type="predicted"/>